<dbReference type="OrthoDB" id="5877963at2759"/>
<dbReference type="PROSITE" id="PS00713">
    <property type="entry name" value="NA_DICARBOXYL_SYMP_1"/>
    <property type="match status" value="1"/>
</dbReference>
<dbReference type="KEGG" id="btab:109031618"/>
<comment type="subcellular location">
    <subcellularLocation>
        <location evidence="1 9">Membrane</location>
        <topology evidence="1 9">Multi-pass membrane protein</topology>
    </subcellularLocation>
</comment>
<feature type="transmembrane region" description="Helical" evidence="9">
    <location>
        <begin position="105"/>
        <end position="125"/>
    </location>
</feature>
<dbReference type="PRINTS" id="PR00173">
    <property type="entry name" value="EDTRNSPORT"/>
</dbReference>
<keyword evidence="5 9" id="KW-0769">Symport</keyword>
<evidence type="ECO:0000256" key="3">
    <source>
        <dbReference type="ARBA" id="ARBA00022448"/>
    </source>
</evidence>
<name>A0A9P0A2K9_BEMTA</name>
<feature type="transmembrane region" description="Helical" evidence="9">
    <location>
        <begin position="198"/>
        <end position="215"/>
    </location>
</feature>
<evidence type="ECO:0000313" key="10">
    <source>
        <dbReference type="EMBL" id="CAH0382128.1"/>
    </source>
</evidence>
<dbReference type="Gene3D" id="1.10.3860.10">
    <property type="entry name" value="Sodium:dicarboxylate symporter"/>
    <property type="match status" value="1"/>
</dbReference>
<feature type="transmembrane region" description="Helical" evidence="9">
    <location>
        <begin position="344"/>
        <end position="368"/>
    </location>
</feature>
<comment type="similarity">
    <text evidence="2 9">Belongs to the dicarboxylate/amino acid:cation symporter (DAACS) (TC 2.A.23) family.</text>
</comment>
<evidence type="ECO:0000256" key="9">
    <source>
        <dbReference type="RuleBase" id="RU361216"/>
    </source>
</evidence>
<dbReference type="InterPro" id="IPR036458">
    <property type="entry name" value="Na:dicarbo_symporter_sf"/>
</dbReference>
<dbReference type="Proteomes" id="UP001152759">
    <property type="component" value="Chromosome 1"/>
</dbReference>
<evidence type="ECO:0000256" key="5">
    <source>
        <dbReference type="ARBA" id="ARBA00022847"/>
    </source>
</evidence>
<dbReference type="PANTHER" id="PTHR11958:SF111">
    <property type="entry name" value="AMINO ACID TRANSPORTER"/>
    <property type="match status" value="1"/>
</dbReference>
<keyword evidence="3 9" id="KW-0813">Transport</keyword>
<feature type="transmembrane region" description="Helical" evidence="9">
    <location>
        <begin position="236"/>
        <end position="257"/>
    </location>
</feature>
<keyword evidence="4 9" id="KW-0812">Transmembrane</keyword>
<dbReference type="GO" id="GO:0015501">
    <property type="term" value="F:glutamate:sodium symporter activity"/>
    <property type="evidence" value="ECO:0007669"/>
    <property type="project" value="TreeGrafter"/>
</dbReference>
<feature type="transmembrane region" description="Helical" evidence="9">
    <location>
        <begin position="71"/>
        <end position="93"/>
    </location>
</feature>
<keyword evidence="7 9" id="KW-0472">Membrane</keyword>
<evidence type="ECO:0000256" key="8">
    <source>
        <dbReference type="ARBA" id="ARBA00023180"/>
    </source>
</evidence>
<keyword evidence="6 9" id="KW-1133">Transmembrane helix</keyword>
<dbReference type="Pfam" id="PF00375">
    <property type="entry name" value="SDF"/>
    <property type="match status" value="1"/>
</dbReference>
<evidence type="ECO:0000256" key="1">
    <source>
        <dbReference type="ARBA" id="ARBA00004141"/>
    </source>
</evidence>
<reference evidence="10" key="1">
    <citation type="submission" date="2021-12" db="EMBL/GenBank/DDBJ databases">
        <authorList>
            <person name="King R."/>
        </authorList>
    </citation>
    <scope>NUCLEOTIDE SEQUENCE</scope>
</reference>
<feature type="transmembrane region" description="Helical" evidence="9">
    <location>
        <begin position="30"/>
        <end position="51"/>
    </location>
</feature>
<feature type="transmembrane region" description="Helical" evidence="9">
    <location>
        <begin position="269"/>
        <end position="296"/>
    </location>
</feature>
<evidence type="ECO:0000256" key="2">
    <source>
        <dbReference type="ARBA" id="ARBA00006148"/>
    </source>
</evidence>
<dbReference type="SUPFAM" id="SSF118215">
    <property type="entry name" value="Proton glutamate symport protein"/>
    <property type="match status" value="1"/>
</dbReference>
<evidence type="ECO:0000256" key="4">
    <source>
        <dbReference type="ARBA" id="ARBA00022692"/>
    </source>
</evidence>
<dbReference type="PANTHER" id="PTHR11958">
    <property type="entry name" value="SODIUM/DICARBOXYLATE SYMPORTER-RELATED"/>
    <property type="match status" value="1"/>
</dbReference>
<dbReference type="GO" id="GO:0005313">
    <property type="term" value="F:L-glutamate transmembrane transporter activity"/>
    <property type="evidence" value="ECO:0007669"/>
    <property type="project" value="TreeGrafter"/>
</dbReference>
<organism evidence="10 11">
    <name type="scientific">Bemisia tabaci</name>
    <name type="common">Sweetpotato whitefly</name>
    <name type="synonym">Aleurodes tabaci</name>
    <dbReference type="NCBI Taxonomy" id="7038"/>
    <lineage>
        <taxon>Eukaryota</taxon>
        <taxon>Metazoa</taxon>
        <taxon>Ecdysozoa</taxon>
        <taxon>Arthropoda</taxon>
        <taxon>Hexapoda</taxon>
        <taxon>Insecta</taxon>
        <taxon>Pterygota</taxon>
        <taxon>Neoptera</taxon>
        <taxon>Paraneoptera</taxon>
        <taxon>Hemiptera</taxon>
        <taxon>Sternorrhyncha</taxon>
        <taxon>Aleyrodoidea</taxon>
        <taxon>Aleyrodidae</taxon>
        <taxon>Aleyrodinae</taxon>
        <taxon>Bemisia</taxon>
    </lineage>
</organism>
<dbReference type="EMBL" id="OU963862">
    <property type="protein sequence ID" value="CAH0382128.1"/>
    <property type="molecule type" value="Genomic_DNA"/>
</dbReference>
<dbReference type="InterPro" id="IPR001991">
    <property type="entry name" value="Na-dicarboxylate_symporter"/>
</dbReference>
<dbReference type="InterPro" id="IPR018107">
    <property type="entry name" value="Na-dicarboxylate_symporter_CS"/>
</dbReference>
<proteinExistence type="inferred from homology"/>
<gene>
    <name evidence="10" type="ORF">BEMITA_LOCUS1709</name>
</gene>
<accession>A0A9P0A2K9</accession>
<keyword evidence="8" id="KW-0325">Glycoprotein</keyword>
<dbReference type="AlphaFoldDB" id="A0A9P0A2K9"/>
<keyword evidence="11" id="KW-1185">Reference proteome</keyword>
<evidence type="ECO:0000256" key="7">
    <source>
        <dbReference type="ARBA" id="ARBA00023136"/>
    </source>
</evidence>
<evidence type="ECO:0000256" key="6">
    <source>
        <dbReference type="ARBA" id="ARBA00022989"/>
    </source>
</evidence>
<protein>
    <recommendedName>
        <fullName evidence="9">Amino acid transporter</fullName>
    </recommendedName>
</protein>
<evidence type="ECO:0000313" key="11">
    <source>
        <dbReference type="Proteomes" id="UP001152759"/>
    </source>
</evidence>
<dbReference type="GO" id="GO:0005886">
    <property type="term" value="C:plasma membrane"/>
    <property type="evidence" value="ECO:0007669"/>
    <property type="project" value="TreeGrafter"/>
</dbReference>
<sequence length="479" mass="52383">MPESSREEKTPQENTRPLIKIVEHLRKNGLLVGTFLGVIAGGALGFILRSLELTPDTIVMISYPGELFLRALKLLILPFVISCIIIGTASLNIHKNGKIAVRTIVYFFATTTLNVLLGLVAASIMHPGGSAIKVGEDRSPGLQAQTSIHDGFLDMGRNILPDNIFLAALETTYTKYELIPGTNGTYKKTIDTRPGTNMIGVVMFCVMFGSVLGTIGSERELVINFFSAVYKVLMKLLLGVIWFTPLGVGSVICGKIASVPDIGSTVDRLAWFILTTLVALAIYHVIIIQLIYFFFIRKNPFKYYSYLGPSLLTACVAASKSAALPVTFKILEEEVKMDKRVTRFILPLGNLNMNGTGVYMAVGIMFIAQMNSIALEIDDLVNLWVTVTFLAMSLSTVPSACLVHVVALCNLIRAPVEDVSLLFAVEFILDRARTINNILGDCYSVAVIQKLSEKELAAFDQEELQDSPALPLKTVQTCC</sequence>
<feature type="transmembrane region" description="Helical" evidence="9">
    <location>
        <begin position="380"/>
        <end position="407"/>
    </location>
</feature>
<dbReference type="InterPro" id="IPR050746">
    <property type="entry name" value="DAACS"/>
</dbReference>
<dbReference type="GO" id="GO:0015175">
    <property type="term" value="F:neutral L-amino acid transmembrane transporter activity"/>
    <property type="evidence" value="ECO:0007669"/>
    <property type="project" value="TreeGrafter"/>
</dbReference>